<proteinExistence type="inferred from homology"/>
<name>A0ABS7VZK0_STROV</name>
<dbReference type="PANTHER" id="PTHR24320:SF148">
    <property type="entry name" value="NAD(P)-BINDING ROSSMANN-FOLD SUPERFAMILY PROTEIN"/>
    <property type="match status" value="1"/>
</dbReference>
<dbReference type="Proteomes" id="UP000758701">
    <property type="component" value="Unassembled WGS sequence"/>
</dbReference>
<dbReference type="InterPro" id="IPR002347">
    <property type="entry name" value="SDR_fam"/>
</dbReference>
<comment type="similarity">
    <text evidence="1">Belongs to the short-chain dehydrogenases/reductases (SDR) family.</text>
</comment>
<evidence type="ECO:0000256" key="1">
    <source>
        <dbReference type="ARBA" id="ARBA00006484"/>
    </source>
</evidence>
<evidence type="ECO:0000256" key="2">
    <source>
        <dbReference type="ARBA" id="ARBA00023002"/>
    </source>
</evidence>
<dbReference type="InterPro" id="IPR036291">
    <property type="entry name" value="NAD(P)-bd_dom_sf"/>
</dbReference>
<comment type="caution">
    <text evidence="3">The sequence shown here is derived from an EMBL/GenBank/DDBJ whole genome shotgun (WGS) entry which is preliminary data.</text>
</comment>
<organism evidence="3 4">
    <name type="scientific">Streptomyces olivaceus</name>
    <dbReference type="NCBI Taxonomy" id="47716"/>
    <lineage>
        <taxon>Bacteria</taxon>
        <taxon>Bacillati</taxon>
        <taxon>Actinomycetota</taxon>
        <taxon>Actinomycetes</taxon>
        <taxon>Kitasatosporales</taxon>
        <taxon>Streptomycetaceae</taxon>
        <taxon>Streptomyces</taxon>
    </lineage>
</organism>
<evidence type="ECO:0000313" key="3">
    <source>
        <dbReference type="EMBL" id="MBZ6150416.1"/>
    </source>
</evidence>
<dbReference type="SUPFAM" id="SSF51735">
    <property type="entry name" value="NAD(P)-binding Rossmann-fold domains"/>
    <property type="match status" value="1"/>
</dbReference>
<reference evidence="3 4" key="1">
    <citation type="submission" date="2021-06" db="EMBL/GenBank/DDBJ databases">
        <title>Ecological speciation of a Streptomyces species isolated from different habitats and geographic origins.</title>
        <authorList>
            <person name="Wang J."/>
        </authorList>
    </citation>
    <scope>NUCLEOTIDE SEQUENCE [LARGE SCALE GENOMIC DNA]</scope>
    <source>
        <strain evidence="3 4">FXJ8.012</strain>
    </source>
</reference>
<dbReference type="RefSeq" id="WP_051159379.1">
    <property type="nucleotide sequence ID" value="NZ_JAHSSQ010000001.1"/>
</dbReference>
<dbReference type="Pfam" id="PF00106">
    <property type="entry name" value="adh_short"/>
    <property type="match status" value="1"/>
</dbReference>
<accession>A0ABS7VZK0</accession>
<dbReference type="PANTHER" id="PTHR24320">
    <property type="entry name" value="RETINOL DEHYDROGENASE"/>
    <property type="match status" value="1"/>
</dbReference>
<dbReference type="Gene3D" id="3.40.50.720">
    <property type="entry name" value="NAD(P)-binding Rossmann-like Domain"/>
    <property type="match status" value="1"/>
</dbReference>
<protein>
    <submittedName>
        <fullName evidence="3">SDR family NAD(P)-dependent oxidoreductase</fullName>
    </submittedName>
</protein>
<dbReference type="PRINTS" id="PR00081">
    <property type="entry name" value="GDHRDH"/>
</dbReference>
<keyword evidence="4" id="KW-1185">Reference proteome</keyword>
<sequence>MTTILITGGHSGIGLAAARTLAAQHIDLVLAGRSPERMREVADELGATYGVTVTTLPLDISSLASVRAGAEEFRRAAENGGVGSLNAILCNAGGRFDGEVSYSPDGYETTFATNCLGHFLLVELLLPCLAARGRVVYTASGTHNPDTMDGRAVGAAVEPDAVALANDGRRGGKALSAGRRYSTSKLCVVMYAYELDRRLRRAGSSVASIAFDPGSVPETGFLRGMPGLVRWLSTSAVVKWVFKRVGIVTSDAGFSGASLAALAAGPEHAGHSGTYFQAQDGTLSAVRSARVSYDEQRAAKLWDDSRQLVGLTAEEEALRRA</sequence>
<keyword evidence="2" id="KW-0560">Oxidoreductase</keyword>
<dbReference type="EMBL" id="JAHSTP010000001">
    <property type="protein sequence ID" value="MBZ6150416.1"/>
    <property type="molecule type" value="Genomic_DNA"/>
</dbReference>
<evidence type="ECO:0000313" key="4">
    <source>
        <dbReference type="Proteomes" id="UP000758701"/>
    </source>
</evidence>
<gene>
    <name evidence="3" type="ORF">KVH32_04425</name>
</gene>